<dbReference type="InterPro" id="IPR003959">
    <property type="entry name" value="ATPase_AAA_core"/>
</dbReference>
<dbReference type="GeneID" id="40088680"/>
<keyword evidence="3" id="KW-1185">Reference proteome</keyword>
<sequence length="374" mass="42204">MTTAFTRVGNVFRPVGNSQSIITNLPPKTFVVQQDQQGLFLTETEDMVVPSKIYGTNPIHRVTRIMTTYNDRGNSTGILLTGTKGSGKTMLCKLISSEFRRAGLPTIIVSNGVDVEKLVTFLSELSESLLVFDEFEKVFRNNDQEKLLNLFDGLNSIKKMFVFTSNSVGSISPFLLNRPGRIYYHYHYDNIDEATIREYCEINLITKTEYIEDIVALGRDYATMNFDIIQAVVEEVNRFDETPAQVIKHLNVKKFMNERAVYKLVSIFDKTTNMPIQYTNGVVSSGYPIDITDEYCSISISFKTDTPINSSGSNSTSISAEDFGIEDDSTPNNNNSIHFYQNNVRGVNGKNVVLENDQYTVEIQIMKANKSFVF</sequence>
<dbReference type="GO" id="GO:0016887">
    <property type="term" value="F:ATP hydrolysis activity"/>
    <property type="evidence" value="ECO:0007669"/>
    <property type="project" value="InterPro"/>
</dbReference>
<proteinExistence type="predicted"/>
<reference evidence="2 3" key="1">
    <citation type="submission" date="2017-06" db="EMBL/GenBank/DDBJ databases">
        <authorList>
            <person name="Kim H.J."/>
            <person name="Triplett B.A."/>
        </authorList>
    </citation>
    <scope>NUCLEOTIDE SEQUENCE [LARGE SCALE GENOMIC DNA]</scope>
</reference>
<protein>
    <recommendedName>
        <fullName evidence="1">AAA+ ATPase domain-containing protein</fullName>
    </recommendedName>
</protein>
<dbReference type="RefSeq" id="YP_009612342.1">
    <property type="nucleotide sequence ID" value="NC_042013.1"/>
</dbReference>
<name>A0A223W053_9CAUD</name>
<evidence type="ECO:0000313" key="3">
    <source>
        <dbReference type="Proteomes" id="UP000223025"/>
    </source>
</evidence>
<accession>A0A223W053</accession>
<dbReference type="KEGG" id="vg:40088680"/>
<dbReference type="OrthoDB" id="5002at10239"/>
<dbReference type="Proteomes" id="UP000223025">
    <property type="component" value="Segment"/>
</dbReference>
<dbReference type="EMBL" id="MF403008">
    <property type="protein sequence ID" value="ASV44754.1"/>
    <property type="molecule type" value="Genomic_DNA"/>
</dbReference>
<dbReference type="InterPro" id="IPR027417">
    <property type="entry name" value="P-loop_NTPase"/>
</dbReference>
<organism evidence="2 3">
    <name type="scientific">Agrobacterium phage Atu_ph07</name>
    <dbReference type="NCBI Taxonomy" id="2024264"/>
    <lineage>
        <taxon>Viruses</taxon>
        <taxon>Duplodnaviria</taxon>
        <taxon>Heunggongvirae</taxon>
        <taxon>Uroviricota</taxon>
        <taxon>Caudoviricetes</taxon>
        <taxon>Polybotosvirus</taxon>
        <taxon>Polybotosvirus Atuph07</taxon>
    </lineage>
</organism>
<dbReference type="InterPro" id="IPR003593">
    <property type="entry name" value="AAA+_ATPase"/>
</dbReference>
<evidence type="ECO:0000259" key="1">
    <source>
        <dbReference type="SMART" id="SM00382"/>
    </source>
</evidence>
<dbReference type="SMART" id="SM00382">
    <property type="entry name" value="AAA"/>
    <property type="match status" value="1"/>
</dbReference>
<dbReference type="GO" id="GO:0005524">
    <property type="term" value="F:ATP binding"/>
    <property type="evidence" value="ECO:0007669"/>
    <property type="project" value="InterPro"/>
</dbReference>
<dbReference type="Pfam" id="PF00004">
    <property type="entry name" value="AAA"/>
    <property type="match status" value="1"/>
</dbReference>
<dbReference type="SUPFAM" id="SSF52540">
    <property type="entry name" value="P-loop containing nucleoside triphosphate hydrolases"/>
    <property type="match status" value="1"/>
</dbReference>
<evidence type="ECO:0000313" key="2">
    <source>
        <dbReference type="EMBL" id="ASV44754.1"/>
    </source>
</evidence>
<dbReference type="Gene3D" id="3.40.50.300">
    <property type="entry name" value="P-loop containing nucleotide triphosphate hydrolases"/>
    <property type="match status" value="1"/>
</dbReference>
<feature type="domain" description="AAA+ ATPase" evidence="1">
    <location>
        <begin position="74"/>
        <end position="192"/>
    </location>
</feature>